<keyword evidence="1" id="KW-0408">Iron</keyword>
<evidence type="ECO:0000313" key="6">
    <source>
        <dbReference type="Proteomes" id="UP000324726"/>
    </source>
</evidence>
<comment type="caution">
    <text evidence="3">The sequence shown here is derived from an EMBL/GenBank/DDBJ whole genome shotgun (WGS) entry which is preliminary data.</text>
</comment>
<dbReference type="InterPro" id="IPR007167">
    <property type="entry name" value="Fe-transptr_FeoA-like"/>
</dbReference>
<dbReference type="GO" id="GO:0046914">
    <property type="term" value="F:transition metal ion binding"/>
    <property type="evidence" value="ECO:0007669"/>
    <property type="project" value="InterPro"/>
</dbReference>
<dbReference type="GeneID" id="60603930"/>
<evidence type="ECO:0000259" key="2">
    <source>
        <dbReference type="Pfam" id="PF04023"/>
    </source>
</evidence>
<sequence>MKLLPIARKPRAAACQDSPCGSGSCLRGDQVPADTCALLPECCLQRVIAQQPALATRLLELGFRPGTKIRVGGTVAGGARVVTIGNAHYAVDHHTLRQLDVVITAA</sequence>
<dbReference type="EMBL" id="QFNY01000090">
    <property type="protein sequence ID" value="PZP01141.1"/>
    <property type="molecule type" value="Genomic_DNA"/>
</dbReference>
<dbReference type="SUPFAM" id="SSF50037">
    <property type="entry name" value="C-terminal domain of transcriptional repressors"/>
    <property type="match status" value="1"/>
</dbReference>
<proteinExistence type="predicted"/>
<feature type="domain" description="Ferrous iron transporter FeoA-like" evidence="2">
    <location>
        <begin position="46"/>
        <end position="99"/>
    </location>
</feature>
<dbReference type="EMBL" id="VSZI01000001">
    <property type="protein sequence ID" value="TYR20243.1"/>
    <property type="molecule type" value="Genomic_DNA"/>
</dbReference>
<evidence type="ECO:0000313" key="5">
    <source>
        <dbReference type="Proteomes" id="UP000249451"/>
    </source>
</evidence>
<dbReference type="Pfam" id="PF04023">
    <property type="entry name" value="FeoA"/>
    <property type="match status" value="1"/>
</dbReference>
<dbReference type="RefSeq" id="WP_012360397.1">
    <property type="nucleotide sequence ID" value="NZ_CP065982.1"/>
</dbReference>
<accession>A0A2W5B3A5</accession>
<reference evidence="4 6" key="2">
    <citation type="submission" date="2019-08" db="EMBL/GenBank/DDBJ databases">
        <title>Draft genome of C. urealyticum strain VH4248.</title>
        <authorList>
            <person name="Navas J."/>
        </authorList>
    </citation>
    <scope>NUCLEOTIDE SEQUENCE [LARGE SCALE GENOMIC DNA]</scope>
    <source>
        <strain evidence="4 6">VH4248</strain>
    </source>
</reference>
<protein>
    <submittedName>
        <fullName evidence="3">Ferrous iron transport protein A</fullName>
    </submittedName>
</protein>
<evidence type="ECO:0000313" key="3">
    <source>
        <dbReference type="EMBL" id="PZP01141.1"/>
    </source>
</evidence>
<organism evidence="3 5">
    <name type="scientific">Corynebacterium urealyticum</name>
    <dbReference type="NCBI Taxonomy" id="43771"/>
    <lineage>
        <taxon>Bacteria</taxon>
        <taxon>Bacillati</taxon>
        <taxon>Actinomycetota</taxon>
        <taxon>Actinomycetes</taxon>
        <taxon>Mycobacteriales</taxon>
        <taxon>Corynebacteriaceae</taxon>
        <taxon>Corynebacterium</taxon>
    </lineage>
</organism>
<dbReference type="AlphaFoldDB" id="A0A2W5B3A5"/>
<name>A0A2W5B3A5_9CORY</name>
<gene>
    <name evidence="3" type="ORF">DI609_04885</name>
    <name evidence="4" type="ORF">FYJ87_04545</name>
</gene>
<evidence type="ECO:0000256" key="1">
    <source>
        <dbReference type="ARBA" id="ARBA00023004"/>
    </source>
</evidence>
<dbReference type="Gene3D" id="2.30.30.90">
    <property type="match status" value="1"/>
</dbReference>
<evidence type="ECO:0000313" key="4">
    <source>
        <dbReference type="EMBL" id="TYR20243.1"/>
    </source>
</evidence>
<dbReference type="Proteomes" id="UP000249451">
    <property type="component" value="Unassembled WGS sequence"/>
</dbReference>
<dbReference type="Proteomes" id="UP000324726">
    <property type="component" value="Unassembled WGS sequence"/>
</dbReference>
<dbReference type="InterPro" id="IPR008988">
    <property type="entry name" value="Transcriptional_repressor_C"/>
</dbReference>
<reference evidence="3 5" key="1">
    <citation type="submission" date="2017-11" db="EMBL/GenBank/DDBJ databases">
        <title>Infants hospitalized years apart are colonized by the same room-sourced microbial strains.</title>
        <authorList>
            <person name="Brooks B."/>
            <person name="Olm M.R."/>
            <person name="Firek B.A."/>
            <person name="Baker R."/>
            <person name="Thomas B.C."/>
            <person name="Morowitz M.J."/>
            <person name="Banfield J.F."/>
        </authorList>
    </citation>
    <scope>NUCLEOTIDE SEQUENCE [LARGE SCALE GENOMIC DNA]</scope>
    <source>
        <strain evidence="3">S2_012_000_R3_87</strain>
    </source>
</reference>
<dbReference type="InterPro" id="IPR038157">
    <property type="entry name" value="FeoA_core_dom"/>
</dbReference>